<evidence type="ECO:0000256" key="1">
    <source>
        <dbReference type="SAM" id="MobiDB-lite"/>
    </source>
</evidence>
<feature type="compositionally biased region" description="Low complexity" evidence="1">
    <location>
        <begin position="231"/>
        <end position="245"/>
    </location>
</feature>
<sequence length="289" mass="30069">MPAVRTKPRDVLIRVPKIEPYSNAYVPPSVRAKKAAEGAAAAAGTSATAPMDASLAAANGATEAAANTSTAVAQDPASAAPTSNTNAATLSAATGLALSSAPTQTDPLKTADSEANSADKATDATGEDAEKDKDRTERGNSPIIPFMTLEREESQTVELSKAATSSAGWNSLLIWARRQRGPQWDSGTALWQVDKNSEEYYSFCRDPAQTKRSTDPTQPTSDASDNKNANPASGPGTVTGTGPAAEADDDDKGPTRFSSRIRDDPSATNSGNNSPPPVSHGRTIRLVRR</sequence>
<feature type="compositionally biased region" description="Basic and acidic residues" evidence="1">
    <location>
        <begin position="128"/>
        <end position="138"/>
    </location>
</feature>
<protein>
    <submittedName>
        <fullName evidence="2">Uncharacterized protein</fullName>
    </submittedName>
</protein>
<feature type="compositionally biased region" description="Polar residues" evidence="1">
    <location>
        <begin position="215"/>
        <end position="230"/>
    </location>
</feature>
<dbReference type="OrthoDB" id="5550090at2759"/>
<feature type="compositionally biased region" description="Polar residues" evidence="1">
    <location>
        <begin position="156"/>
        <end position="165"/>
    </location>
</feature>
<feature type="region of interest" description="Disordered" evidence="1">
    <location>
        <begin position="202"/>
        <end position="289"/>
    </location>
</feature>
<dbReference type="AlphaFoldDB" id="A0A317XXP8"/>
<accession>A0A317XXP8</accession>
<feature type="region of interest" description="Disordered" evidence="1">
    <location>
        <begin position="98"/>
        <end position="165"/>
    </location>
</feature>
<organism evidence="2 3">
    <name type="scientific">Testicularia cyperi</name>
    <dbReference type="NCBI Taxonomy" id="1882483"/>
    <lineage>
        <taxon>Eukaryota</taxon>
        <taxon>Fungi</taxon>
        <taxon>Dikarya</taxon>
        <taxon>Basidiomycota</taxon>
        <taxon>Ustilaginomycotina</taxon>
        <taxon>Ustilaginomycetes</taxon>
        <taxon>Ustilaginales</taxon>
        <taxon>Anthracoideaceae</taxon>
        <taxon>Testicularia</taxon>
    </lineage>
</organism>
<dbReference type="Proteomes" id="UP000246740">
    <property type="component" value="Unassembled WGS sequence"/>
</dbReference>
<proteinExistence type="predicted"/>
<feature type="region of interest" description="Disordered" evidence="1">
    <location>
        <begin position="59"/>
        <end position="86"/>
    </location>
</feature>
<reference evidence="2 3" key="1">
    <citation type="journal article" date="2018" name="Mol. Biol. Evol.">
        <title>Broad Genomic Sampling Reveals a Smut Pathogenic Ancestry of the Fungal Clade Ustilaginomycotina.</title>
        <authorList>
            <person name="Kijpornyongpan T."/>
            <person name="Mondo S.J."/>
            <person name="Barry K."/>
            <person name="Sandor L."/>
            <person name="Lee J."/>
            <person name="Lipzen A."/>
            <person name="Pangilinan J."/>
            <person name="LaButti K."/>
            <person name="Hainaut M."/>
            <person name="Henrissat B."/>
            <person name="Grigoriev I.V."/>
            <person name="Spatafora J.W."/>
            <person name="Aime M.C."/>
        </authorList>
    </citation>
    <scope>NUCLEOTIDE SEQUENCE [LARGE SCALE GENOMIC DNA]</scope>
    <source>
        <strain evidence="2 3">MCA 3645</strain>
    </source>
</reference>
<keyword evidence="3" id="KW-1185">Reference proteome</keyword>
<name>A0A317XXP8_9BASI</name>
<dbReference type="STRING" id="1882483.A0A317XXP8"/>
<dbReference type="InParanoid" id="A0A317XXP8"/>
<gene>
    <name evidence="2" type="ORF">BCV70DRAFT_56743</name>
</gene>
<dbReference type="EMBL" id="KZ819189">
    <property type="protein sequence ID" value="PWZ02081.1"/>
    <property type="molecule type" value="Genomic_DNA"/>
</dbReference>
<evidence type="ECO:0000313" key="3">
    <source>
        <dbReference type="Proteomes" id="UP000246740"/>
    </source>
</evidence>
<evidence type="ECO:0000313" key="2">
    <source>
        <dbReference type="EMBL" id="PWZ02081.1"/>
    </source>
</evidence>